<keyword evidence="4" id="KW-1185">Reference proteome</keyword>
<dbReference type="AlphaFoldDB" id="A0A8K0RQ21"/>
<feature type="domain" description="Heterokaryon incompatibility" evidence="2">
    <location>
        <begin position="65"/>
        <end position="231"/>
    </location>
</feature>
<evidence type="ECO:0000313" key="4">
    <source>
        <dbReference type="Proteomes" id="UP000813427"/>
    </source>
</evidence>
<dbReference type="PANTHER" id="PTHR24148">
    <property type="entry name" value="ANKYRIN REPEAT DOMAIN-CONTAINING PROTEIN 39 HOMOLOG-RELATED"/>
    <property type="match status" value="1"/>
</dbReference>
<dbReference type="OrthoDB" id="2157530at2759"/>
<dbReference type="InterPro" id="IPR052895">
    <property type="entry name" value="HetReg/Transcr_Mod"/>
</dbReference>
<dbReference type="Proteomes" id="UP000813427">
    <property type="component" value="Unassembled WGS sequence"/>
</dbReference>
<organism evidence="3 4">
    <name type="scientific">Fusarium tricinctum</name>
    <dbReference type="NCBI Taxonomy" id="61284"/>
    <lineage>
        <taxon>Eukaryota</taxon>
        <taxon>Fungi</taxon>
        <taxon>Dikarya</taxon>
        <taxon>Ascomycota</taxon>
        <taxon>Pezizomycotina</taxon>
        <taxon>Sordariomycetes</taxon>
        <taxon>Hypocreomycetidae</taxon>
        <taxon>Hypocreales</taxon>
        <taxon>Nectriaceae</taxon>
        <taxon>Fusarium</taxon>
        <taxon>Fusarium tricinctum species complex</taxon>
    </lineage>
</organism>
<dbReference type="InterPro" id="IPR010730">
    <property type="entry name" value="HET"/>
</dbReference>
<evidence type="ECO:0000313" key="3">
    <source>
        <dbReference type="EMBL" id="KAH7233456.1"/>
    </source>
</evidence>
<protein>
    <submittedName>
        <fullName evidence="3">Heterokaryon incompatibility protein-domain-containing protein</fullName>
    </submittedName>
</protein>
<feature type="region of interest" description="Disordered" evidence="1">
    <location>
        <begin position="1"/>
        <end position="23"/>
    </location>
</feature>
<name>A0A8K0RQ21_9HYPO</name>
<sequence length="695" mass="77592">MSSIMWTQPSEPQPIHQTTTQTAQYQHQPLSQRCIRVLRLQPAPRFESQLRCSLVPVSLDDKPQYWALSYTWGTDPPSIPIFCVDGPAIALLRITPNCVSALKHLRDEREERTLWVDGICIDQTSLAERSSQVALMGEIYRDAARVVVWLGESDEKSDQAIKLLKQIGDVGSILGPRSGPQPADPATRKIAMQKVHANARELTNGINPEDNDFINSLFDRPWFHRMWTVQEVTLPLAPKVDVFCGHSMINWVILWQATDILGAIGYKDKSMGPAMRLLRYISQAMTVHLVPGVKQFMKNITDRTLEMELSLLLTLCRPKLATDAKDKAYALYGLLEVLGIQLSKPDYEKPLAEIFTEVTTAAIAHDKSLWILCFAASDKKHSDIPSWVPDWSDRGWEEDDSRHVPDRKRFSASGISTPEWSFTSSPREIILRGKIVDTIVDRQDSLPCFPRISLPELFLHRDDSGRCMVSESLATIHKIYSTMQAWLGLAYSLRTYPTGEPVDDVLKATLLNSDPISLASPKANQFNNWLATMRASEEELTVKSIPYAMKWHATSPPSVNLRGLLGAVFRPSKGAKLFEATVNKTREDVPIELRTYLAMASEGNGFGFHSLAVTFSAQRALFRTGGGYLGTAPDGFSGSLQAGDKIALVAGLGVPVIVRPIGSSFHLVSHCYVHGLMDGKYWAKMNDELDYMLII</sequence>
<feature type="compositionally biased region" description="Polar residues" evidence="1">
    <location>
        <begin position="1"/>
        <end position="10"/>
    </location>
</feature>
<accession>A0A8K0RQ21</accession>
<dbReference type="PANTHER" id="PTHR24148:SF64">
    <property type="entry name" value="HETEROKARYON INCOMPATIBILITY DOMAIN-CONTAINING PROTEIN"/>
    <property type="match status" value="1"/>
</dbReference>
<evidence type="ECO:0000256" key="1">
    <source>
        <dbReference type="SAM" id="MobiDB-lite"/>
    </source>
</evidence>
<dbReference type="EMBL" id="JAGPXF010000008">
    <property type="protein sequence ID" value="KAH7233456.1"/>
    <property type="molecule type" value="Genomic_DNA"/>
</dbReference>
<proteinExistence type="predicted"/>
<comment type="caution">
    <text evidence="3">The sequence shown here is derived from an EMBL/GenBank/DDBJ whole genome shotgun (WGS) entry which is preliminary data.</text>
</comment>
<dbReference type="Pfam" id="PF06985">
    <property type="entry name" value="HET"/>
    <property type="match status" value="1"/>
</dbReference>
<gene>
    <name evidence="3" type="ORF">BKA59DRAFT_317731</name>
</gene>
<reference evidence="3" key="1">
    <citation type="journal article" date="2021" name="Nat. Commun.">
        <title>Genetic determinants of endophytism in the Arabidopsis root mycobiome.</title>
        <authorList>
            <person name="Mesny F."/>
            <person name="Miyauchi S."/>
            <person name="Thiergart T."/>
            <person name="Pickel B."/>
            <person name="Atanasova L."/>
            <person name="Karlsson M."/>
            <person name="Huettel B."/>
            <person name="Barry K.W."/>
            <person name="Haridas S."/>
            <person name="Chen C."/>
            <person name="Bauer D."/>
            <person name="Andreopoulos W."/>
            <person name="Pangilinan J."/>
            <person name="LaButti K."/>
            <person name="Riley R."/>
            <person name="Lipzen A."/>
            <person name="Clum A."/>
            <person name="Drula E."/>
            <person name="Henrissat B."/>
            <person name="Kohler A."/>
            <person name="Grigoriev I.V."/>
            <person name="Martin F.M."/>
            <person name="Hacquard S."/>
        </authorList>
    </citation>
    <scope>NUCLEOTIDE SEQUENCE</scope>
    <source>
        <strain evidence="3">MPI-SDFR-AT-0068</strain>
    </source>
</reference>
<dbReference type="Pfam" id="PF26639">
    <property type="entry name" value="Het-6_barrel"/>
    <property type="match status" value="1"/>
</dbReference>
<evidence type="ECO:0000259" key="2">
    <source>
        <dbReference type="Pfam" id="PF06985"/>
    </source>
</evidence>